<keyword evidence="3" id="KW-1185">Reference proteome</keyword>
<feature type="transmembrane region" description="Helical" evidence="1">
    <location>
        <begin position="183"/>
        <end position="205"/>
    </location>
</feature>
<evidence type="ECO:0000313" key="3">
    <source>
        <dbReference type="Proteomes" id="UP001596356"/>
    </source>
</evidence>
<name>A0ABW2AYC8_9MICO</name>
<comment type="caution">
    <text evidence="2">The sequence shown here is derived from an EMBL/GenBank/DDBJ whole genome shotgun (WGS) entry which is preliminary data.</text>
</comment>
<keyword evidence="1" id="KW-1133">Transmembrane helix</keyword>
<sequence>MDEESHDTARAAAERLGLGAQYQRLQERRATAFVPAVVRRFQDIDGGTQAGLLSLTLFTTVLPLVILGFGYFSGFAANISVGVLFQRQLGLSGSLGQTVREAFGAADALRSSWTVVGLAGFLVWGIPMTSQVAGIFAAAWRREPLTFWQRVGRGTLWFVAYLVTLAIHDVVAFGGDHPLSVAIPLYLVSLIPLWVFWTVTPALLVREGGRGARFLVTAGFAGLTIDGVILPLVERLFAPSLLEGWNGFGPIGVAMAIIIWCGAIAVGWVLTACVGAVLWERSAPSATVLEVEAAPGAE</sequence>
<feature type="transmembrane region" description="Helical" evidence="1">
    <location>
        <begin position="151"/>
        <end position="171"/>
    </location>
</feature>
<gene>
    <name evidence="2" type="ORF">ACFQBT_18545</name>
</gene>
<dbReference type="EMBL" id="JBHSWJ010000002">
    <property type="protein sequence ID" value="MFC6715714.1"/>
    <property type="molecule type" value="Genomic_DNA"/>
</dbReference>
<proteinExistence type="predicted"/>
<protein>
    <recommendedName>
        <fullName evidence="4">YihY/virulence factor BrkB family protein</fullName>
    </recommendedName>
</protein>
<evidence type="ECO:0008006" key="4">
    <source>
        <dbReference type="Google" id="ProtNLM"/>
    </source>
</evidence>
<reference evidence="3" key="1">
    <citation type="journal article" date="2019" name="Int. J. Syst. Evol. Microbiol.">
        <title>The Global Catalogue of Microorganisms (GCM) 10K type strain sequencing project: providing services to taxonomists for standard genome sequencing and annotation.</title>
        <authorList>
            <consortium name="The Broad Institute Genomics Platform"/>
            <consortium name="The Broad Institute Genome Sequencing Center for Infectious Disease"/>
            <person name="Wu L."/>
            <person name="Ma J."/>
        </authorList>
    </citation>
    <scope>NUCLEOTIDE SEQUENCE [LARGE SCALE GENOMIC DNA]</scope>
    <source>
        <strain evidence="3">NBRC 106593</strain>
    </source>
</reference>
<dbReference type="RefSeq" id="WP_377825010.1">
    <property type="nucleotide sequence ID" value="NZ_JBHSWJ010000002.1"/>
</dbReference>
<organism evidence="2 3">
    <name type="scientific">Branchiibius cervicis</name>
    <dbReference type="NCBI Taxonomy" id="908252"/>
    <lineage>
        <taxon>Bacteria</taxon>
        <taxon>Bacillati</taxon>
        <taxon>Actinomycetota</taxon>
        <taxon>Actinomycetes</taxon>
        <taxon>Micrococcales</taxon>
        <taxon>Dermacoccaceae</taxon>
        <taxon>Branchiibius</taxon>
    </lineage>
</organism>
<feature type="transmembrane region" description="Helical" evidence="1">
    <location>
        <begin position="212"/>
        <end position="233"/>
    </location>
</feature>
<evidence type="ECO:0000313" key="2">
    <source>
        <dbReference type="EMBL" id="MFC6715714.1"/>
    </source>
</evidence>
<keyword evidence="1" id="KW-0812">Transmembrane</keyword>
<feature type="transmembrane region" description="Helical" evidence="1">
    <location>
        <begin position="253"/>
        <end position="279"/>
    </location>
</feature>
<feature type="transmembrane region" description="Helical" evidence="1">
    <location>
        <begin position="113"/>
        <end position="139"/>
    </location>
</feature>
<dbReference type="Proteomes" id="UP001596356">
    <property type="component" value="Unassembled WGS sequence"/>
</dbReference>
<accession>A0ABW2AYC8</accession>
<evidence type="ECO:0000256" key="1">
    <source>
        <dbReference type="SAM" id="Phobius"/>
    </source>
</evidence>
<keyword evidence="1" id="KW-0472">Membrane</keyword>
<feature type="transmembrane region" description="Helical" evidence="1">
    <location>
        <begin position="50"/>
        <end position="72"/>
    </location>
</feature>